<keyword evidence="2" id="KW-1185">Reference proteome</keyword>
<dbReference type="STRING" id="1294263.JCM21531_2838"/>
<evidence type="ECO:0000313" key="2">
    <source>
        <dbReference type="Proteomes" id="UP000019109"/>
    </source>
</evidence>
<protein>
    <submittedName>
        <fullName evidence="1">Uncharacterized protein</fullName>
    </submittedName>
</protein>
<comment type="caution">
    <text evidence="1">The sequence shown here is derived from an EMBL/GenBank/DDBJ whole genome shotgun (WGS) entry which is preliminary data.</text>
</comment>
<evidence type="ECO:0000313" key="1">
    <source>
        <dbReference type="EMBL" id="GAE89325.1"/>
    </source>
</evidence>
<reference evidence="1" key="1">
    <citation type="journal article" date="2014" name="Genome Announc.">
        <title>Draft Genome Sequence of Clostridium straminisolvens Strain JCM 21531T, Isolated from a Cellulose-Degrading Bacterial Community.</title>
        <authorList>
            <person name="Yuki M."/>
            <person name="Oshima K."/>
            <person name="Suda W."/>
            <person name="Sakamoto M."/>
            <person name="Kitamura K."/>
            <person name="Iida T."/>
            <person name="Hattori M."/>
            <person name="Ohkuma M."/>
        </authorList>
    </citation>
    <scope>NUCLEOTIDE SEQUENCE [LARGE SCALE GENOMIC DNA]</scope>
    <source>
        <strain evidence="1">JCM 21531</strain>
    </source>
</reference>
<dbReference type="Proteomes" id="UP000019109">
    <property type="component" value="Unassembled WGS sequence"/>
</dbReference>
<accession>W4V7G6</accession>
<organism evidence="1 2">
    <name type="scientific">Acetivibrio straminisolvens JCM 21531</name>
    <dbReference type="NCBI Taxonomy" id="1294263"/>
    <lineage>
        <taxon>Bacteria</taxon>
        <taxon>Bacillati</taxon>
        <taxon>Bacillota</taxon>
        <taxon>Clostridia</taxon>
        <taxon>Eubacteriales</taxon>
        <taxon>Oscillospiraceae</taxon>
        <taxon>Acetivibrio</taxon>
    </lineage>
</organism>
<name>W4V7G6_9FIRM</name>
<sequence length="63" mass="7450">MYEISEDVYSKEAHEALNALKIKMDNSISDVLGRYHELIKRKYLFDGSEYYIPDIELKKFTST</sequence>
<dbReference type="EMBL" id="BAVR01000035">
    <property type="protein sequence ID" value="GAE89325.1"/>
    <property type="molecule type" value="Genomic_DNA"/>
</dbReference>
<gene>
    <name evidence="1" type="ORF">JCM21531_2838</name>
</gene>
<dbReference type="AlphaFoldDB" id="W4V7G6"/>
<proteinExistence type="predicted"/>
<dbReference type="RefSeq" id="WP_038289512.1">
    <property type="nucleotide sequence ID" value="NZ_BAVR01000035.1"/>
</dbReference>